<proteinExistence type="inferred from homology"/>
<organism evidence="13 14">
    <name type="scientific">Carex littledalei</name>
    <dbReference type="NCBI Taxonomy" id="544730"/>
    <lineage>
        <taxon>Eukaryota</taxon>
        <taxon>Viridiplantae</taxon>
        <taxon>Streptophyta</taxon>
        <taxon>Embryophyta</taxon>
        <taxon>Tracheophyta</taxon>
        <taxon>Spermatophyta</taxon>
        <taxon>Magnoliopsida</taxon>
        <taxon>Liliopsida</taxon>
        <taxon>Poales</taxon>
        <taxon>Cyperaceae</taxon>
        <taxon>Cyperoideae</taxon>
        <taxon>Cariceae</taxon>
        <taxon>Carex</taxon>
        <taxon>Carex subgen. Euthyceras</taxon>
    </lineage>
</organism>
<keyword evidence="8" id="KW-1133">Transmembrane helix</keyword>
<evidence type="ECO:0000256" key="9">
    <source>
        <dbReference type="ARBA" id="ARBA00023136"/>
    </source>
</evidence>
<protein>
    <submittedName>
        <fullName evidence="13">Phytosulfokine receptor 2</fullName>
    </submittedName>
</protein>
<dbReference type="Proteomes" id="UP000623129">
    <property type="component" value="Unassembled WGS sequence"/>
</dbReference>
<dbReference type="SUPFAM" id="SSF52058">
    <property type="entry name" value="L domain-like"/>
    <property type="match status" value="1"/>
</dbReference>
<comment type="caution">
    <text evidence="13">The sequence shown here is derived from an EMBL/GenBank/DDBJ whole genome shotgun (WGS) entry which is preliminary data.</text>
</comment>
<comment type="subcellular location">
    <subcellularLocation>
        <location evidence="1">Cell membrane</location>
    </subcellularLocation>
    <subcellularLocation>
        <location evidence="12">Endomembrane system</location>
        <topology evidence="12">Single-pass membrane protein</topology>
    </subcellularLocation>
    <subcellularLocation>
        <location evidence="2">Membrane</location>
        <topology evidence="2">Single-pass type I membrane protein</topology>
    </subcellularLocation>
</comment>
<keyword evidence="9" id="KW-0472">Membrane</keyword>
<keyword evidence="5" id="KW-0433">Leucine-rich repeat</keyword>
<evidence type="ECO:0000256" key="3">
    <source>
        <dbReference type="ARBA" id="ARBA00009592"/>
    </source>
</evidence>
<evidence type="ECO:0000313" key="14">
    <source>
        <dbReference type="Proteomes" id="UP000623129"/>
    </source>
</evidence>
<sequence>MRCHSSIELDSSMYQKPPDGLLKFIDGVYNLSHSGLMGHIPDSIADMENLEVLDLSFNNLNRSIPVSLSKLTFLSKFSVAHSHLERIVLTAD</sequence>
<dbReference type="InterPro" id="IPR032675">
    <property type="entry name" value="LRR_dom_sf"/>
</dbReference>
<evidence type="ECO:0000256" key="1">
    <source>
        <dbReference type="ARBA" id="ARBA00004236"/>
    </source>
</evidence>
<keyword evidence="10 13" id="KW-0675">Receptor</keyword>
<evidence type="ECO:0000256" key="2">
    <source>
        <dbReference type="ARBA" id="ARBA00004479"/>
    </source>
</evidence>
<evidence type="ECO:0000256" key="6">
    <source>
        <dbReference type="ARBA" id="ARBA00022692"/>
    </source>
</evidence>
<keyword evidence="6" id="KW-0812">Transmembrane</keyword>
<reference evidence="13" key="1">
    <citation type="submission" date="2020-01" db="EMBL/GenBank/DDBJ databases">
        <title>Genome sequence of Kobresia littledalei, the first chromosome-level genome in the family Cyperaceae.</title>
        <authorList>
            <person name="Qu G."/>
        </authorList>
    </citation>
    <scope>NUCLEOTIDE SEQUENCE</scope>
    <source>
        <strain evidence="13">C.B.Clarke</strain>
        <tissue evidence="13">Leaf</tissue>
    </source>
</reference>
<evidence type="ECO:0000256" key="5">
    <source>
        <dbReference type="ARBA" id="ARBA00022614"/>
    </source>
</evidence>
<dbReference type="EMBL" id="SWLB01000019">
    <property type="protein sequence ID" value="KAF3326120.1"/>
    <property type="molecule type" value="Genomic_DNA"/>
</dbReference>
<gene>
    <name evidence="13" type="ORF">FCM35_KLT09200</name>
</gene>
<dbReference type="PANTHER" id="PTHR27004">
    <property type="entry name" value="RECEPTOR-LIKE PROTEIN 12 ISOFORM X1"/>
    <property type="match status" value="1"/>
</dbReference>
<evidence type="ECO:0000313" key="13">
    <source>
        <dbReference type="EMBL" id="KAF3326120.1"/>
    </source>
</evidence>
<evidence type="ECO:0000256" key="11">
    <source>
        <dbReference type="ARBA" id="ARBA00023180"/>
    </source>
</evidence>
<dbReference type="PANTHER" id="PTHR27004:SF203">
    <property type="entry name" value="LEUCINE-RICH REPEAT-CONTAINING N-TERMINAL PLANT-TYPE DOMAIN-CONTAINING PROTEIN"/>
    <property type="match status" value="1"/>
</dbReference>
<keyword evidence="14" id="KW-1185">Reference proteome</keyword>
<dbReference type="AlphaFoldDB" id="A0A833QIN7"/>
<keyword evidence="11" id="KW-0325">Glycoprotein</keyword>
<evidence type="ECO:0000256" key="7">
    <source>
        <dbReference type="ARBA" id="ARBA00022737"/>
    </source>
</evidence>
<dbReference type="PROSITE" id="PS51450">
    <property type="entry name" value="LRR"/>
    <property type="match status" value="1"/>
</dbReference>
<comment type="similarity">
    <text evidence="3">Belongs to the RLP family.</text>
</comment>
<dbReference type="Gene3D" id="3.80.10.10">
    <property type="entry name" value="Ribonuclease Inhibitor"/>
    <property type="match status" value="1"/>
</dbReference>
<evidence type="ECO:0000256" key="10">
    <source>
        <dbReference type="ARBA" id="ARBA00023170"/>
    </source>
</evidence>
<dbReference type="GO" id="GO:0005886">
    <property type="term" value="C:plasma membrane"/>
    <property type="evidence" value="ECO:0007669"/>
    <property type="project" value="UniProtKB-SubCell"/>
</dbReference>
<keyword evidence="7" id="KW-0677">Repeat</keyword>
<evidence type="ECO:0000256" key="4">
    <source>
        <dbReference type="ARBA" id="ARBA00022475"/>
    </source>
</evidence>
<name>A0A833QIN7_9POAL</name>
<dbReference type="InterPro" id="IPR001611">
    <property type="entry name" value="Leu-rich_rpt"/>
</dbReference>
<evidence type="ECO:0000256" key="12">
    <source>
        <dbReference type="ARBA" id="ARBA00037847"/>
    </source>
</evidence>
<dbReference type="Pfam" id="PF00560">
    <property type="entry name" value="LRR_1"/>
    <property type="match status" value="1"/>
</dbReference>
<keyword evidence="4" id="KW-1003">Cell membrane</keyword>
<evidence type="ECO:0000256" key="8">
    <source>
        <dbReference type="ARBA" id="ARBA00022989"/>
    </source>
</evidence>
<accession>A0A833QIN7</accession>
<dbReference type="OrthoDB" id="685357at2759"/>